<dbReference type="InterPro" id="IPR010496">
    <property type="entry name" value="AL/BT2_dom"/>
</dbReference>
<dbReference type="Proteomes" id="UP000628448">
    <property type="component" value="Unassembled WGS sequence"/>
</dbReference>
<dbReference type="GO" id="GO:0016787">
    <property type="term" value="F:hydrolase activity"/>
    <property type="evidence" value="ECO:0007669"/>
    <property type="project" value="InterPro"/>
</dbReference>
<proteinExistence type="predicted"/>
<gene>
    <name evidence="3" type="ORF">I5907_06630</name>
</gene>
<dbReference type="EMBL" id="JADWYR010000001">
    <property type="protein sequence ID" value="MBG9375902.1"/>
    <property type="molecule type" value="Genomic_DNA"/>
</dbReference>
<organism evidence="3 4">
    <name type="scientific">Panacibacter microcysteis</name>
    <dbReference type="NCBI Taxonomy" id="2793269"/>
    <lineage>
        <taxon>Bacteria</taxon>
        <taxon>Pseudomonadati</taxon>
        <taxon>Bacteroidota</taxon>
        <taxon>Chitinophagia</taxon>
        <taxon>Chitinophagales</taxon>
        <taxon>Chitinophagaceae</taxon>
        <taxon>Panacibacter</taxon>
    </lineage>
</organism>
<reference evidence="3" key="1">
    <citation type="submission" date="2020-11" db="EMBL/GenBank/DDBJ databases">
        <title>Bacterial whole genome sequence for Panacibacter sp. DH6.</title>
        <authorList>
            <person name="Le V."/>
            <person name="Ko S."/>
            <person name="Ahn C.-Y."/>
            <person name="Oh H.-M."/>
        </authorList>
    </citation>
    <scope>NUCLEOTIDE SEQUENCE</scope>
    <source>
        <strain evidence="3">DH6</strain>
    </source>
</reference>
<keyword evidence="4" id="KW-1185">Reference proteome</keyword>
<comment type="caution">
    <text evidence="3">The sequence shown here is derived from an EMBL/GenBank/DDBJ whole genome shotgun (WGS) entry which is preliminary data.</text>
</comment>
<evidence type="ECO:0000313" key="4">
    <source>
        <dbReference type="Proteomes" id="UP000628448"/>
    </source>
</evidence>
<sequence>MKKSFSLIILAFTCLAALAQHEHASHPSTSGAGWTDLFKTDLSNAIFPADVWTVTDGVFTASADEALWSEKVYNNFVLDLEFKNADGTNSGVVVHATDMQEWIPHSVEIQIADDYSAQWSKANPTWQCAAVFGHQAASKRTVKKPGEWNHYTITCIGRKIWIVLNGELVNEFDMSLYTSAKKNPDGTDIPAWLTNPLATLPLEGRIGLQGKHAGAPIFFRNIKIKELP</sequence>
<dbReference type="RefSeq" id="WP_196989927.1">
    <property type="nucleotide sequence ID" value="NZ_JADWYR010000001.1"/>
</dbReference>
<evidence type="ECO:0000259" key="2">
    <source>
        <dbReference type="Pfam" id="PF06439"/>
    </source>
</evidence>
<keyword evidence="1" id="KW-0732">Signal</keyword>
<feature type="signal peptide" evidence="1">
    <location>
        <begin position="1"/>
        <end position="19"/>
    </location>
</feature>
<evidence type="ECO:0000313" key="3">
    <source>
        <dbReference type="EMBL" id="MBG9375902.1"/>
    </source>
</evidence>
<accession>A0A931E4B6</accession>
<feature type="domain" description="3-keto-alpha-glucoside-1,2-lyase/3-keto-2-hydroxy-glucal hydratase" evidence="2">
    <location>
        <begin position="34"/>
        <end position="225"/>
    </location>
</feature>
<dbReference type="Pfam" id="PF06439">
    <property type="entry name" value="3keto-disac_hyd"/>
    <property type="match status" value="1"/>
</dbReference>
<feature type="chain" id="PRO_5037875104" evidence="1">
    <location>
        <begin position="20"/>
        <end position="228"/>
    </location>
</feature>
<protein>
    <submittedName>
        <fullName evidence="3">DUF1080 domain-containing protein</fullName>
    </submittedName>
</protein>
<name>A0A931E4B6_9BACT</name>
<dbReference type="Gene3D" id="2.60.120.560">
    <property type="entry name" value="Exo-inulinase, domain 1"/>
    <property type="match status" value="1"/>
</dbReference>
<evidence type="ECO:0000256" key="1">
    <source>
        <dbReference type="SAM" id="SignalP"/>
    </source>
</evidence>
<dbReference type="AlphaFoldDB" id="A0A931E4B6"/>